<protein>
    <submittedName>
        <fullName evidence="1">Uncharacterized protein</fullName>
    </submittedName>
</protein>
<dbReference type="EMBL" id="MCFN01000830">
    <property type="protein sequence ID" value="OXB54936.1"/>
    <property type="molecule type" value="Genomic_DNA"/>
</dbReference>
<keyword evidence="2" id="KW-1185">Reference proteome</keyword>
<comment type="caution">
    <text evidence="1">The sequence shown here is derived from an EMBL/GenBank/DDBJ whole genome shotgun (WGS) entry which is preliminary data.</text>
</comment>
<dbReference type="Proteomes" id="UP000198323">
    <property type="component" value="Unassembled WGS sequence"/>
</dbReference>
<organism evidence="1 2">
    <name type="scientific">Callipepla squamata</name>
    <name type="common">Scaled quail</name>
    <dbReference type="NCBI Taxonomy" id="9009"/>
    <lineage>
        <taxon>Eukaryota</taxon>
        <taxon>Metazoa</taxon>
        <taxon>Chordata</taxon>
        <taxon>Craniata</taxon>
        <taxon>Vertebrata</taxon>
        <taxon>Euteleostomi</taxon>
        <taxon>Archelosauria</taxon>
        <taxon>Archosauria</taxon>
        <taxon>Dinosauria</taxon>
        <taxon>Saurischia</taxon>
        <taxon>Theropoda</taxon>
        <taxon>Coelurosauria</taxon>
        <taxon>Aves</taxon>
        <taxon>Neognathae</taxon>
        <taxon>Galloanserae</taxon>
        <taxon>Galliformes</taxon>
        <taxon>Odontophoridae</taxon>
        <taxon>Callipepla</taxon>
    </lineage>
</organism>
<gene>
    <name evidence="1" type="ORF">ASZ78_013263</name>
</gene>
<name>A0A226MHZ6_CALSU</name>
<proteinExistence type="predicted"/>
<evidence type="ECO:0000313" key="2">
    <source>
        <dbReference type="Proteomes" id="UP000198323"/>
    </source>
</evidence>
<evidence type="ECO:0000313" key="1">
    <source>
        <dbReference type="EMBL" id="OXB54936.1"/>
    </source>
</evidence>
<sequence>MLASAGQIQKPAKVPSTALNRYPRRFVSSAVMRLLVATMEYSPVEAVRSSLKGQWKVLYNTIVPNYFTQTFLDSASNVSLTY</sequence>
<reference evidence="1 2" key="1">
    <citation type="submission" date="2016-07" db="EMBL/GenBank/DDBJ databases">
        <title>Disparate Historic Effective Population Sizes Predicted by Modern Levels of Genome Diversity for the Scaled Quail (Callipepla squamata) and the Northern Bobwhite (Colinus virginianus): Inferences from First and Second Generation Draft Genome Assemblies for Sympatric New World Quail.</title>
        <authorList>
            <person name="Oldeschulte D.L."/>
            <person name="Halley Y.A."/>
            <person name="Bhattarai E.K."/>
            <person name="Brashear W.A."/>
            <person name="Hill J."/>
            <person name="Metz R.P."/>
            <person name="Johnson C.D."/>
            <person name="Rollins D."/>
            <person name="Peterson M.J."/>
            <person name="Bickhart D.M."/>
            <person name="Decker J.E."/>
            <person name="Seabury C.M."/>
        </authorList>
    </citation>
    <scope>NUCLEOTIDE SEQUENCE [LARGE SCALE GENOMIC DNA]</scope>
    <source>
        <strain evidence="1 2">Texas</strain>
        <tissue evidence="1">Leg muscle</tissue>
    </source>
</reference>
<dbReference type="AlphaFoldDB" id="A0A226MHZ6"/>
<accession>A0A226MHZ6</accession>